<organism evidence="2 3">
    <name type="scientific">Colletotrichum lupini</name>
    <dbReference type="NCBI Taxonomy" id="145971"/>
    <lineage>
        <taxon>Eukaryota</taxon>
        <taxon>Fungi</taxon>
        <taxon>Dikarya</taxon>
        <taxon>Ascomycota</taxon>
        <taxon>Pezizomycotina</taxon>
        <taxon>Sordariomycetes</taxon>
        <taxon>Hypocreomycetidae</taxon>
        <taxon>Glomerellales</taxon>
        <taxon>Glomerellaceae</taxon>
        <taxon>Colletotrichum</taxon>
        <taxon>Colletotrichum acutatum species complex</taxon>
    </lineage>
</organism>
<protein>
    <submittedName>
        <fullName evidence="2">Uncharacterized protein</fullName>
    </submittedName>
</protein>
<name>A0A9Q8SV50_9PEZI</name>
<accession>A0A9Q8SV50</accession>
<proteinExistence type="predicted"/>
<dbReference type="EMBL" id="CP019476">
    <property type="protein sequence ID" value="UQC83162.1"/>
    <property type="molecule type" value="Genomic_DNA"/>
</dbReference>
<dbReference type="AlphaFoldDB" id="A0A9Q8SV50"/>
<dbReference type="Proteomes" id="UP000830671">
    <property type="component" value="Chromosome 4"/>
</dbReference>
<keyword evidence="3" id="KW-1185">Reference proteome</keyword>
<evidence type="ECO:0000256" key="1">
    <source>
        <dbReference type="SAM" id="SignalP"/>
    </source>
</evidence>
<sequence>MSSAMLTCISTLPTLVEITLLLSLECLRSSNFFEFSKIILNSRSTTTCILTTPFLRLRYHLLSCPSNGLMIIPIRSPKPYPSDP</sequence>
<feature type="chain" id="PRO_5040427081" evidence="1">
    <location>
        <begin position="19"/>
        <end position="84"/>
    </location>
</feature>
<dbReference type="RefSeq" id="XP_049144783.1">
    <property type="nucleotide sequence ID" value="XM_049287640.1"/>
</dbReference>
<dbReference type="GeneID" id="73342650"/>
<reference evidence="2" key="1">
    <citation type="journal article" date="2021" name="Mol. Plant Microbe Interact.">
        <title>Complete Genome Sequence of the Plant-Pathogenic Fungus Colletotrichum lupini.</title>
        <authorList>
            <person name="Baroncelli R."/>
            <person name="Pensec F."/>
            <person name="Da Lio D."/>
            <person name="Boufleur T."/>
            <person name="Vicente I."/>
            <person name="Sarrocco S."/>
            <person name="Picot A."/>
            <person name="Baraldi E."/>
            <person name="Sukno S."/>
            <person name="Thon M."/>
            <person name="Le Floch G."/>
        </authorList>
    </citation>
    <scope>NUCLEOTIDE SEQUENCE</scope>
    <source>
        <strain evidence="2">IMI 504893</strain>
    </source>
</reference>
<dbReference type="KEGG" id="clup:CLUP02_08656"/>
<evidence type="ECO:0000313" key="3">
    <source>
        <dbReference type="Proteomes" id="UP000830671"/>
    </source>
</evidence>
<keyword evidence="1" id="KW-0732">Signal</keyword>
<evidence type="ECO:0000313" key="2">
    <source>
        <dbReference type="EMBL" id="UQC83162.1"/>
    </source>
</evidence>
<gene>
    <name evidence="2" type="ORF">CLUP02_08656</name>
</gene>
<feature type="signal peptide" evidence="1">
    <location>
        <begin position="1"/>
        <end position="18"/>
    </location>
</feature>